<keyword evidence="6 9" id="KW-0442">Lipid degradation</keyword>
<dbReference type="Pfam" id="PF04916">
    <property type="entry name" value="Phospholip_B"/>
    <property type="match status" value="1"/>
</dbReference>
<evidence type="ECO:0000256" key="2">
    <source>
        <dbReference type="ARBA" id="ARBA00007835"/>
    </source>
</evidence>
<dbReference type="GO" id="GO:0004620">
    <property type="term" value="F:phospholipase activity"/>
    <property type="evidence" value="ECO:0007669"/>
    <property type="project" value="InterPro"/>
</dbReference>
<dbReference type="GO" id="GO:0009395">
    <property type="term" value="P:phospholipid catabolic process"/>
    <property type="evidence" value="ECO:0007669"/>
    <property type="project" value="TreeGrafter"/>
</dbReference>
<organism evidence="10">
    <name type="scientific">Arcella intermedia</name>
    <dbReference type="NCBI Taxonomy" id="1963864"/>
    <lineage>
        <taxon>Eukaryota</taxon>
        <taxon>Amoebozoa</taxon>
        <taxon>Tubulinea</taxon>
        <taxon>Elardia</taxon>
        <taxon>Arcellinida</taxon>
        <taxon>Sphaerothecina</taxon>
        <taxon>Arcellidae</taxon>
        <taxon>Arcella</taxon>
    </lineage>
</organism>
<proteinExistence type="inferred from homology"/>
<evidence type="ECO:0000256" key="8">
    <source>
        <dbReference type="ARBA" id="ARBA00023180"/>
    </source>
</evidence>
<dbReference type="InterPro" id="IPR007000">
    <property type="entry name" value="PLipase_B-like"/>
</dbReference>
<dbReference type="PANTHER" id="PTHR12370">
    <property type="entry name" value="PHOSPHOLIPASE B-RELATED"/>
    <property type="match status" value="1"/>
</dbReference>
<dbReference type="EMBL" id="GIBP01001837">
    <property type="protein sequence ID" value="NDV30806.1"/>
    <property type="molecule type" value="Transcribed_RNA"/>
</dbReference>
<reference evidence="10" key="1">
    <citation type="journal article" date="2020" name="J. Eukaryot. Microbiol.">
        <title>De novo Sequencing, Assembly and Annotation of the Transcriptome for the Free-Living Testate Amoeba Arcella intermedia.</title>
        <authorList>
            <person name="Ribeiro G.M."/>
            <person name="Porfirio-Sousa A.L."/>
            <person name="Maurer-Alcala X.X."/>
            <person name="Katz L.A."/>
            <person name="Lahr D.J.G."/>
        </authorList>
    </citation>
    <scope>NUCLEOTIDE SEQUENCE</scope>
</reference>
<evidence type="ECO:0000256" key="4">
    <source>
        <dbReference type="ARBA" id="ARBA00022729"/>
    </source>
</evidence>
<keyword evidence="8" id="KW-0325">Glycoprotein</keyword>
<name>A0A6B2L1J5_9EUKA</name>
<comment type="similarity">
    <text evidence="2 9">Belongs to the phospholipase B-like family.</text>
</comment>
<sequence>MVALVTVGTVGSEGADKLFSVYFDPEGYQWSVQEGNGGVASAYYIIQQNQTGWNTLHLETDGTYSDELQSYGAGFLEGCLTREEIWNSWLVFQAKANFNSSVTDFILNQDKWVRSMALSAPEGYWHQVLLVLYQLDGLLDGYAMHSPQERQISYTQLLYMVLSPELKDIRTFVNMRALEASGGAIIEEPEAPPGPPLGFHCSVLIKASSDGLNLLSAHDTWSHFSTMLRIYKYYTFSFNDPSTQVRKMAFSSYPANIQSTDDYYVLDNQLVVSETTNEVFNKSLFLEFMSEMSVPEWIRVIVANRMADSGESWVEVFSKFNSGTYNNQWQVVDYKLFEPGRPIRPGTLWIAEQIPGQVFSADKSDFLANGGFWPSYNIPYFPANYNISGYPTLYLKYGNKYSYQNSSRAQIFRRDAGKVQNMEDMKRIMRYNQFQTDPLSLQDACKSIAARCDLNAPWMEDAFYFAEGAIDCKIVDVSLVKELKSWVVAGPTWDSQPPFAWTNQWKNIPSYGMPRVYAFQFELTQPRF</sequence>
<evidence type="ECO:0000313" key="10">
    <source>
        <dbReference type="EMBL" id="NDV30806.1"/>
    </source>
</evidence>
<comment type="function">
    <text evidence="9">Putative phospholipase.</text>
</comment>
<keyword evidence="3" id="KW-0964">Secreted</keyword>
<evidence type="ECO:0000256" key="9">
    <source>
        <dbReference type="RuleBase" id="RU364138"/>
    </source>
</evidence>
<evidence type="ECO:0000256" key="6">
    <source>
        <dbReference type="ARBA" id="ARBA00022963"/>
    </source>
</evidence>
<evidence type="ECO:0000256" key="5">
    <source>
        <dbReference type="ARBA" id="ARBA00022801"/>
    </source>
</evidence>
<dbReference type="AlphaFoldDB" id="A0A6B2L1J5"/>
<protein>
    <recommendedName>
        <fullName evidence="9">Phospholipase B-like</fullName>
        <ecNumber evidence="9">3.1.1.-</ecNumber>
    </recommendedName>
</protein>
<accession>A0A6B2L1J5</accession>
<dbReference type="GO" id="GO:0005576">
    <property type="term" value="C:extracellular region"/>
    <property type="evidence" value="ECO:0007669"/>
    <property type="project" value="UniProtKB-SubCell"/>
</dbReference>
<keyword evidence="7 9" id="KW-0443">Lipid metabolism</keyword>
<evidence type="ECO:0000256" key="1">
    <source>
        <dbReference type="ARBA" id="ARBA00004613"/>
    </source>
</evidence>
<evidence type="ECO:0000256" key="3">
    <source>
        <dbReference type="ARBA" id="ARBA00022525"/>
    </source>
</evidence>
<comment type="subcellular location">
    <subcellularLocation>
        <location evidence="1">Secreted</location>
    </subcellularLocation>
</comment>
<keyword evidence="5 9" id="KW-0378">Hydrolase</keyword>
<dbReference type="Gene3D" id="3.60.60.30">
    <property type="match status" value="1"/>
</dbReference>
<evidence type="ECO:0000256" key="7">
    <source>
        <dbReference type="ARBA" id="ARBA00023098"/>
    </source>
</evidence>
<keyword evidence="4" id="KW-0732">Signal</keyword>
<dbReference type="EC" id="3.1.1.-" evidence="9"/>
<dbReference type="PANTHER" id="PTHR12370:SF3">
    <property type="entry name" value="PHOSPHOLIPASE B-LIKE 2-RELATED"/>
    <property type="match status" value="1"/>
</dbReference>